<dbReference type="EMBL" id="CP106753">
    <property type="protein sequence ID" value="UXY16964.1"/>
    <property type="molecule type" value="Genomic_DNA"/>
</dbReference>
<accession>A0ABY6DRG3</accession>
<dbReference type="Proteomes" id="UP001061302">
    <property type="component" value="Chromosome"/>
</dbReference>
<dbReference type="RefSeq" id="WP_263126389.1">
    <property type="nucleotide sequence ID" value="NZ_CP106753.1"/>
</dbReference>
<reference evidence="1" key="1">
    <citation type="submission" date="2022-10" db="EMBL/GenBank/DDBJ databases">
        <title>Chitiniphilus purpureus sp. nov., a novel chitin-degrading bacterium isolated from crawfish pond sediment.</title>
        <authorList>
            <person name="Li K."/>
        </authorList>
    </citation>
    <scope>NUCLEOTIDE SEQUENCE</scope>
    <source>
        <strain evidence="1">CD1</strain>
    </source>
</reference>
<protein>
    <submittedName>
        <fullName evidence="1">Uncharacterized protein</fullName>
    </submittedName>
</protein>
<gene>
    <name evidence="1" type="ORF">N8I74_08130</name>
</gene>
<proteinExistence type="predicted"/>
<evidence type="ECO:0000313" key="1">
    <source>
        <dbReference type="EMBL" id="UXY16964.1"/>
    </source>
</evidence>
<evidence type="ECO:0000313" key="2">
    <source>
        <dbReference type="Proteomes" id="UP001061302"/>
    </source>
</evidence>
<name>A0ABY6DRG3_9NEIS</name>
<sequence length="760" mass="85476">MAKNSLKNSKHLVELIESATLPAIALLSKVDQFAFLSILDASQPENVARSALIKALPSVRPAAITIADEEAVRLLQLAQFRTEEMLEHAYSSIEFKGHPELDTFDRTADAMTRLIWVRVKAPEIFDQIETIYLTHHFHGHRKFMSFNVLDGDGRDFVWTEEVAQKLHEGVSEILELDDDAKASCEIIHFEMEDGIGACKRRFHYLVVYHPGQMRTLRQMKERRRDLLLYIPALEATLVYDPAENKVHVLSRRQSTARQLADRFSLIGFDKPLSKHPVDAVSYELALFKQPVDLKAAKATGVIVVDAWISSLNMTLGHTRHSINLTLASNDDIWRVASDQFGEHNPITACRSIQDVALSFVVRFDGESETRALDITLGQRGSCNLFTLPHPRLRRCGEELLTSLGVMKRVEPAKVGANVAMFHAEMKLLDLALHEIDGHLLAMLQLPTTDLVAKGLLKKKNLLGDYITVPVDDYDGQSGFRRLKVHSNSTSTWAQDELSGKCFDLTEGDLCRYGVDTSYLRERLNLLLRDQLIDKPLTCDEHEPFILGNYRMGDQRLPVALVSGLWDSRHADKMDAQLRQSNLGLALVLTTTTDSHRRFLGPGIVVPLHSLLVDDEGEIRLELSRAEGEIRRRQNAAATVATPRLMKDDARNALLVGPWPDPWPLTKKEWIDVVDVLVAAWTSGKKKCRKLQLEAAAGTTIRGLNEFFRGAPEWTNYIRGADGNIKPRVWELNIGQPDYQQPAADNAKDVIDRAQIATEKP</sequence>
<keyword evidence="2" id="KW-1185">Reference proteome</keyword>
<organism evidence="1 2">
    <name type="scientific">Chitiniphilus purpureus</name>
    <dbReference type="NCBI Taxonomy" id="2981137"/>
    <lineage>
        <taxon>Bacteria</taxon>
        <taxon>Pseudomonadati</taxon>
        <taxon>Pseudomonadota</taxon>
        <taxon>Betaproteobacteria</taxon>
        <taxon>Neisseriales</taxon>
        <taxon>Chitinibacteraceae</taxon>
        <taxon>Chitiniphilus</taxon>
    </lineage>
</organism>